<dbReference type="CDD" id="cd00570">
    <property type="entry name" value="GST_N_family"/>
    <property type="match status" value="1"/>
</dbReference>
<dbReference type="SFLD" id="SFLDS00019">
    <property type="entry name" value="Glutathione_Transferase_(cytos"/>
    <property type="match status" value="1"/>
</dbReference>
<dbReference type="SUPFAM" id="SSF47616">
    <property type="entry name" value="GST C-terminal domain-like"/>
    <property type="match status" value="1"/>
</dbReference>
<dbReference type="InterPro" id="IPR040079">
    <property type="entry name" value="Glutathione_S-Trfase"/>
</dbReference>
<dbReference type="InterPro" id="IPR036282">
    <property type="entry name" value="Glutathione-S-Trfase_C_sf"/>
</dbReference>
<dbReference type="InterPro" id="IPR010987">
    <property type="entry name" value="Glutathione-S-Trfase_C-like"/>
</dbReference>
<evidence type="ECO:0000313" key="4">
    <source>
        <dbReference type="EMBL" id="MRV75350.1"/>
    </source>
</evidence>
<keyword evidence="4" id="KW-0808">Transferase</keyword>
<dbReference type="Gene3D" id="3.40.30.10">
    <property type="entry name" value="Glutaredoxin"/>
    <property type="match status" value="1"/>
</dbReference>
<feature type="domain" description="GST N-terminal" evidence="2">
    <location>
        <begin position="1"/>
        <end position="79"/>
    </location>
</feature>
<feature type="domain" description="GST C-terminal" evidence="3">
    <location>
        <begin position="89"/>
        <end position="218"/>
    </location>
</feature>
<dbReference type="AlphaFoldDB" id="A0A7X2ISV6"/>
<dbReference type="InterPro" id="IPR004046">
    <property type="entry name" value="GST_C"/>
</dbReference>
<dbReference type="RefSeq" id="WP_154379819.1">
    <property type="nucleotide sequence ID" value="NZ_WKJJ01000020.1"/>
</dbReference>
<proteinExistence type="inferred from homology"/>
<keyword evidence="5" id="KW-1185">Reference proteome</keyword>
<organism evidence="4 5">
    <name type="scientific">Pseudoduganella rivuli</name>
    <dbReference type="NCBI Taxonomy" id="2666085"/>
    <lineage>
        <taxon>Bacteria</taxon>
        <taxon>Pseudomonadati</taxon>
        <taxon>Pseudomonadota</taxon>
        <taxon>Betaproteobacteria</taxon>
        <taxon>Burkholderiales</taxon>
        <taxon>Oxalobacteraceae</taxon>
        <taxon>Telluria group</taxon>
        <taxon>Pseudoduganella</taxon>
    </lineage>
</organism>
<comment type="caution">
    <text evidence="4">The sequence shown here is derived from an EMBL/GenBank/DDBJ whole genome shotgun (WGS) entry which is preliminary data.</text>
</comment>
<dbReference type="SUPFAM" id="SSF52833">
    <property type="entry name" value="Thioredoxin-like"/>
    <property type="match status" value="1"/>
</dbReference>
<dbReference type="SFLD" id="SFLDG00358">
    <property type="entry name" value="Main_(cytGST)"/>
    <property type="match status" value="1"/>
</dbReference>
<dbReference type="Pfam" id="PF00043">
    <property type="entry name" value="GST_C"/>
    <property type="match status" value="1"/>
</dbReference>
<protein>
    <submittedName>
        <fullName evidence="4">Glutathione S-transferase family protein</fullName>
    </submittedName>
</protein>
<dbReference type="EMBL" id="WKJJ01000020">
    <property type="protein sequence ID" value="MRV75350.1"/>
    <property type="molecule type" value="Genomic_DNA"/>
</dbReference>
<evidence type="ECO:0000259" key="2">
    <source>
        <dbReference type="PROSITE" id="PS50404"/>
    </source>
</evidence>
<dbReference type="Proteomes" id="UP000446768">
    <property type="component" value="Unassembled WGS sequence"/>
</dbReference>
<dbReference type="PROSITE" id="PS50404">
    <property type="entry name" value="GST_NTER"/>
    <property type="match status" value="1"/>
</dbReference>
<evidence type="ECO:0000256" key="1">
    <source>
        <dbReference type="RuleBase" id="RU003494"/>
    </source>
</evidence>
<dbReference type="Pfam" id="PF02798">
    <property type="entry name" value="GST_N"/>
    <property type="match status" value="1"/>
</dbReference>
<dbReference type="InterPro" id="IPR036249">
    <property type="entry name" value="Thioredoxin-like_sf"/>
</dbReference>
<evidence type="ECO:0000259" key="3">
    <source>
        <dbReference type="PROSITE" id="PS50405"/>
    </source>
</evidence>
<dbReference type="GO" id="GO:0016740">
    <property type="term" value="F:transferase activity"/>
    <property type="evidence" value="ECO:0007669"/>
    <property type="project" value="UniProtKB-KW"/>
</dbReference>
<gene>
    <name evidence="4" type="ORF">GJ700_26895</name>
</gene>
<dbReference type="PANTHER" id="PTHR44051:SF8">
    <property type="entry name" value="GLUTATHIONE S-TRANSFERASE GSTA"/>
    <property type="match status" value="1"/>
</dbReference>
<sequence length="218" mass="24731">MRLYTHPISSNARRVNVVVAALNADVEVIEINLASESDRRRLGEVNPNCKIPVLEDNGFVLWESCAIMQYLADKTAQQKGEPSPLYPWDIQARADINRWMFWACQHFAPAIGVLTWERLWKGFVTGQPADPREEARGCEELAQYAAVLEGHLKNRTWLVGDHVTLADYAVAAPLMYRAKASLPVDQYPEMLAWFGRIQQLPAWQQTVDPNIQEPDKCA</sequence>
<dbReference type="PROSITE" id="PS50405">
    <property type="entry name" value="GST_CTER"/>
    <property type="match status" value="1"/>
</dbReference>
<name>A0A7X2ISV6_9BURK</name>
<dbReference type="Gene3D" id="1.20.1050.10">
    <property type="match status" value="1"/>
</dbReference>
<evidence type="ECO:0000313" key="5">
    <source>
        <dbReference type="Proteomes" id="UP000446768"/>
    </source>
</evidence>
<reference evidence="4 5" key="1">
    <citation type="submission" date="2019-11" db="EMBL/GenBank/DDBJ databases">
        <title>Novel species isolated from a subtropical stream in China.</title>
        <authorList>
            <person name="Lu H."/>
        </authorList>
    </citation>
    <scope>NUCLEOTIDE SEQUENCE [LARGE SCALE GENOMIC DNA]</scope>
    <source>
        <strain evidence="4 5">FT92W</strain>
    </source>
</reference>
<dbReference type="PANTHER" id="PTHR44051">
    <property type="entry name" value="GLUTATHIONE S-TRANSFERASE-RELATED"/>
    <property type="match status" value="1"/>
</dbReference>
<dbReference type="InterPro" id="IPR004045">
    <property type="entry name" value="Glutathione_S-Trfase_N"/>
</dbReference>
<comment type="similarity">
    <text evidence="1">Belongs to the GST superfamily.</text>
</comment>
<accession>A0A7X2ISV6</accession>